<dbReference type="Proteomes" id="UP000252415">
    <property type="component" value="Unassembled WGS sequence"/>
</dbReference>
<dbReference type="EMBL" id="QPJD01000012">
    <property type="protein sequence ID" value="RCW44174.1"/>
    <property type="molecule type" value="Genomic_DNA"/>
</dbReference>
<organism evidence="3 4">
    <name type="scientific">Paenibacillus prosopidis</name>
    <dbReference type="NCBI Taxonomy" id="630520"/>
    <lineage>
        <taxon>Bacteria</taxon>
        <taxon>Bacillati</taxon>
        <taxon>Bacillota</taxon>
        <taxon>Bacilli</taxon>
        <taxon>Bacillales</taxon>
        <taxon>Paenibacillaceae</taxon>
        <taxon>Paenibacillus</taxon>
    </lineage>
</organism>
<feature type="transmembrane region" description="Helical" evidence="2">
    <location>
        <begin position="33"/>
        <end position="56"/>
    </location>
</feature>
<keyword evidence="4" id="KW-1185">Reference proteome</keyword>
<dbReference type="RefSeq" id="WP_245976423.1">
    <property type="nucleotide sequence ID" value="NZ_QPJD01000012.1"/>
</dbReference>
<evidence type="ECO:0008006" key="5">
    <source>
        <dbReference type="Google" id="ProtNLM"/>
    </source>
</evidence>
<feature type="region of interest" description="Disordered" evidence="1">
    <location>
        <begin position="1"/>
        <end position="20"/>
    </location>
</feature>
<accession>A0A368VSM5</accession>
<keyword evidence="2" id="KW-1133">Transmembrane helix</keyword>
<keyword evidence="2" id="KW-0812">Transmembrane</keyword>
<evidence type="ECO:0000313" key="4">
    <source>
        <dbReference type="Proteomes" id="UP000252415"/>
    </source>
</evidence>
<sequence>MDNYQQPPAHPGSNGYGHNPGQEVSPVISVKEWMLMTLVMIIPIVNIIMMFVWAFGEGNPTKKNYFKASLLWAAIIIAIYAVVFIIVIAAAASTSFS</sequence>
<comment type="caution">
    <text evidence="3">The sequence shown here is derived from an EMBL/GenBank/DDBJ whole genome shotgun (WGS) entry which is preliminary data.</text>
</comment>
<name>A0A368VSM5_9BACL</name>
<evidence type="ECO:0000313" key="3">
    <source>
        <dbReference type="EMBL" id="RCW44174.1"/>
    </source>
</evidence>
<keyword evidence="2" id="KW-0472">Membrane</keyword>
<reference evidence="3 4" key="1">
    <citation type="submission" date="2018-07" db="EMBL/GenBank/DDBJ databases">
        <title>Genomic Encyclopedia of Type Strains, Phase III (KMG-III): the genomes of soil and plant-associated and newly described type strains.</title>
        <authorList>
            <person name="Whitman W."/>
        </authorList>
    </citation>
    <scope>NUCLEOTIDE SEQUENCE [LARGE SCALE GENOMIC DNA]</scope>
    <source>
        <strain evidence="3 4">CECT 7506</strain>
    </source>
</reference>
<evidence type="ECO:0000256" key="2">
    <source>
        <dbReference type="SAM" id="Phobius"/>
    </source>
</evidence>
<feature type="transmembrane region" description="Helical" evidence="2">
    <location>
        <begin position="68"/>
        <end position="92"/>
    </location>
</feature>
<protein>
    <recommendedName>
        <fullName evidence="5">Interferon-induced transmembrane protein</fullName>
    </recommendedName>
</protein>
<proteinExistence type="predicted"/>
<evidence type="ECO:0000256" key="1">
    <source>
        <dbReference type="SAM" id="MobiDB-lite"/>
    </source>
</evidence>
<dbReference type="AlphaFoldDB" id="A0A368VSM5"/>
<gene>
    <name evidence="3" type="ORF">DFP97_11237</name>
</gene>